<proteinExistence type="predicted"/>
<name>A0ABQ6N6T0_9STRA</name>
<gene>
    <name evidence="1" type="ORF">TeGR_g4814</name>
</gene>
<evidence type="ECO:0000313" key="1">
    <source>
        <dbReference type="EMBL" id="GMI41613.1"/>
    </source>
</evidence>
<evidence type="ECO:0000313" key="2">
    <source>
        <dbReference type="Proteomes" id="UP001165060"/>
    </source>
</evidence>
<keyword evidence="2" id="KW-1185">Reference proteome</keyword>
<dbReference type="EMBL" id="BRYB01002230">
    <property type="protein sequence ID" value="GMI41613.1"/>
    <property type="molecule type" value="Genomic_DNA"/>
</dbReference>
<organism evidence="1 2">
    <name type="scientific">Tetraparma gracilis</name>
    <dbReference type="NCBI Taxonomy" id="2962635"/>
    <lineage>
        <taxon>Eukaryota</taxon>
        <taxon>Sar</taxon>
        <taxon>Stramenopiles</taxon>
        <taxon>Ochrophyta</taxon>
        <taxon>Bolidophyceae</taxon>
        <taxon>Parmales</taxon>
        <taxon>Triparmaceae</taxon>
        <taxon>Tetraparma</taxon>
    </lineage>
</organism>
<sequence>MSTGTASPPVGGGSKSGARLKRILCVCGGSYTIFLSTLEDGEAHPYRKFYFKWVAPVLLVLMQPSRTFLPMLGLVVSQELGAFMLQLQERVKVVMRGGILPNIELHKELANNLLDEVNEFQTAPASDMQMMTDVGLDDARRKTALMLGRSPDAPMPSVALKESPQAWSVGASMLWYFFDRKRHETGSAPPLLSSDSLTKEEMLSHRRVRPDAAQMKAIGEFALSALFPRSDTVTVKEFSMVFYLLVHAVLFSVAHADGKAESADKILSPFKEVVTDARNEFLFRVAAGNAGQPVATVSAADLEAFLGLLRRSMGVAEEASHAKMPLSDMHPYETLLAEKANGRLVGVKRGEDGMRKSLLLGRVGREARPDAEIAEELAGIYAGGSGEGMTRAQFRTMLAESFHQDHLSDLIMLSLQGALWVADALHGMKYSSRQAWKSVLSFGDGWF</sequence>
<reference evidence="1 2" key="1">
    <citation type="journal article" date="2023" name="Commun. Biol.">
        <title>Genome analysis of Parmales, the sister group of diatoms, reveals the evolutionary specialization of diatoms from phago-mixotrophs to photoautotrophs.</title>
        <authorList>
            <person name="Ban H."/>
            <person name="Sato S."/>
            <person name="Yoshikawa S."/>
            <person name="Yamada K."/>
            <person name="Nakamura Y."/>
            <person name="Ichinomiya M."/>
            <person name="Sato N."/>
            <person name="Blanc-Mathieu R."/>
            <person name="Endo H."/>
            <person name="Kuwata A."/>
            <person name="Ogata H."/>
        </authorList>
    </citation>
    <scope>NUCLEOTIDE SEQUENCE [LARGE SCALE GENOMIC DNA]</scope>
</reference>
<comment type="caution">
    <text evidence="1">The sequence shown here is derived from an EMBL/GenBank/DDBJ whole genome shotgun (WGS) entry which is preliminary data.</text>
</comment>
<dbReference type="Proteomes" id="UP001165060">
    <property type="component" value="Unassembled WGS sequence"/>
</dbReference>
<protein>
    <submittedName>
        <fullName evidence="1">Uncharacterized protein</fullName>
    </submittedName>
</protein>
<accession>A0ABQ6N6T0</accession>